<dbReference type="GO" id="GO:0005524">
    <property type="term" value="F:ATP binding"/>
    <property type="evidence" value="ECO:0007669"/>
    <property type="project" value="UniProtKB-KW"/>
</dbReference>
<dbReference type="SUPFAM" id="SSF52540">
    <property type="entry name" value="P-loop containing nucleoside triphosphate hydrolases"/>
    <property type="match status" value="1"/>
</dbReference>
<proteinExistence type="predicted"/>
<evidence type="ECO:0000259" key="3">
    <source>
        <dbReference type="Pfam" id="PF01883"/>
    </source>
</evidence>
<dbReference type="InterPro" id="IPR027417">
    <property type="entry name" value="P-loop_NTPase"/>
</dbReference>
<comment type="caution">
    <text evidence="4">The sequence shown here is derived from an EMBL/GenBank/DDBJ whole genome shotgun (WGS) entry which is preliminary data.</text>
</comment>
<accession>A0AAD3XLD5</accession>
<evidence type="ECO:0000313" key="5">
    <source>
        <dbReference type="Proteomes" id="UP001279734"/>
    </source>
</evidence>
<dbReference type="InterPro" id="IPR033756">
    <property type="entry name" value="YlxH/NBP35"/>
</dbReference>
<dbReference type="AlphaFoldDB" id="A0AAD3XLD5"/>
<evidence type="ECO:0000256" key="2">
    <source>
        <dbReference type="ARBA" id="ARBA00022840"/>
    </source>
</evidence>
<dbReference type="Pfam" id="PF10609">
    <property type="entry name" value="ParA"/>
    <property type="match status" value="1"/>
</dbReference>
<keyword evidence="2" id="KW-0067">ATP-binding</keyword>
<dbReference type="FunFam" id="3.30.300.130:FF:000008">
    <property type="entry name" value="Fe-S cluster assembly factor HCF101, chloroplastic"/>
    <property type="match status" value="1"/>
</dbReference>
<evidence type="ECO:0000313" key="4">
    <source>
        <dbReference type="EMBL" id="GMH08655.1"/>
    </source>
</evidence>
<keyword evidence="1" id="KW-0547">Nucleotide-binding</keyword>
<keyword evidence="5" id="KW-1185">Reference proteome</keyword>
<dbReference type="EMBL" id="BSYO01000008">
    <property type="protein sequence ID" value="GMH08655.1"/>
    <property type="molecule type" value="Genomic_DNA"/>
</dbReference>
<dbReference type="Pfam" id="PF01883">
    <property type="entry name" value="FeS_assembly_P"/>
    <property type="match status" value="1"/>
</dbReference>
<name>A0AAD3XLD5_NEPGR</name>
<reference evidence="4" key="1">
    <citation type="submission" date="2023-05" db="EMBL/GenBank/DDBJ databases">
        <title>Nepenthes gracilis genome sequencing.</title>
        <authorList>
            <person name="Fukushima K."/>
        </authorList>
    </citation>
    <scope>NUCLEOTIDE SEQUENCE</scope>
    <source>
        <strain evidence="4">SING2019-196</strain>
    </source>
</reference>
<dbReference type="InterPro" id="IPR002744">
    <property type="entry name" value="MIP18-like"/>
</dbReference>
<dbReference type="GO" id="GO:0016226">
    <property type="term" value="P:iron-sulfur cluster assembly"/>
    <property type="evidence" value="ECO:0007669"/>
    <property type="project" value="InterPro"/>
</dbReference>
<dbReference type="InterPro" id="IPR034904">
    <property type="entry name" value="FSCA_dom_sf"/>
</dbReference>
<protein>
    <recommendedName>
        <fullName evidence="3">MIP18 family-like domain-containing protein</fullName>
    </recommendedName>
</protein>
<dbReference type="GO" id="GO:0009570">
    <property type="term" value="C:chloroplast stroma"/>
    <property type="evidence" value="ECO:0007669"/>
    <property type="project" value="TreeGrafter"/>
</dbReference>
<dbReference type="SUPFAM" id="SSF117916">
    <property type="entry name" value="Fe-S cluster assembly (FSCA) domain-like"/>
    <property type="match status" value="1"/>
</dbReference>
<organism evidence="4 5">
    <name type="scientific">Nepenthes gracilis</name>
    <name type="common">Slender pitcher plant</name>
    <dbReference type="NCBI Taxonomy" id="150966"/>
    <lineage>
        <taxon>Eukaryota</taxon>
        <taxon>Viridiplantae</taxon>
        <taxon>Streptophyta</taxon>
        <taxon>Embryophyta</taxon>
        <taxon>Tracheophyta</taxon>
        <taxon>Spermatophyta</taxon>
        <taxon>Magnoliopsida</taxon>
        <taxon>eudicotyledons</taxon>
        <taxon>Gunneridae</taxon>
        <taxon>Pentapetalae</taxon>
        <taxon>Caryophyllales</taxon>
        <taxon>Nepenthaceae</taxon>
        <taxon>Nepenthes</taxon>
    </lineage>
</organism>
<evidence type="ECO:0000256" key="1">
    <source>
        <dbReference type="ARBA" id="ARBA00022741"/>
    </source>
</evidence>
<dbReference type="Gene3D" id="3.40.50.300">
    <property type="entry name" value="P-loop containing nucleotide triphosphate hydrolases"/>
    <property type="match status" value="1"/>
</dbReference>
<dbReference type="Gene3D" id="3.30.300.130">
    <property type="entry name" value="Fe-S cluster assembly (FSCA)"/>
    <property type="match status" value="1"/>
</dbReference>
<dbReference type="GO" id="GO:0051539">
    <property type="term" value="F:4 iron, 4 sulfur cluster binding"/>
    <property type="evidence" value="ECO:0007669"/>
    <property type="project" value="TreeGrafter"/>
</dbReference>
<sequence length="200" mass="21737">MWSSSVEANVSAASMEVAENNVLEALSQIIDLDFRIGIISCRFVKDMQIDEALGEVSFPLELTTPACLIKDVFEQRANEVVSMLSWIKSVKVTMSTQPARPVFAGELLRGLLTILNIVAVSSCKGGIGKSIVAVNLTYTLAGLGARVGIFDTNVHGPSLPTMVSPENRLLEMNPKKRTIIPTEYVRVKLVPFLDFAGQVV</sequence>
<feature type="domain" description="MIP18 family-like" evidence="3">
    <location>
        <begin position="20"/>
        <end position="93"/>
    </location>
</feature>
<dbReference type="Proteomes" id="UP001279734">
    <property type="component" value="Unassembled WGS sequence"/>
</dbReference>
<dbReference type="PANTHER" id="PTHR42961">
    <property type="entry name" value="IRON-SULFUR PROTEIN NUBPL"/>
    <property type="match status" value="1"/>
</dbReference>
<dbReference type="InterPro" id="IPR044304">
    <property type="entry name" value="NUBPL-like"/>
</dbReference>
<gene>
    <name evidence="4" type="ORF">Nepgr_010495</name>
</gene>
<dbReference type="PANTHER" id="PTHR42961:SF2">
    <property type="entry name" value="IRON-SULFUR PROTEIN NUBPL"/>
    <property type="match status" value="1"/>
</dbReference>